<dbReference type="EMBL" id="JANBPU010000108">
    <property type="protein sequence ID" value="KAJ1916297.1"/>
    <property type="molecule type" value="Genomic_DNA"/>
</dbReference>
<dbReference type="PANTHER" id="PTHR20959:SF1">
    <property type="entry name" value="TRANSPORT AND GOLGI ORGANIZATION PROTEIN 6 HOMOLOG"/>
    <property type="match status" value="1"/>
</dbReference>
<keyword evidence="6" id="KW-1185">Reference proteome</keyword>
<dbReference type="Gene3D" id="1.25.10.10">
    <property type="entry name" value="Leucine-rich Repeat Variant"/>
    <property type="match status" value="1"/>
</dbReference>
<keyword evidence="3" id="KW-0472">Membrane</keyword>
<gene>
    <name evidence="5" type="ORF">H4219_003865</name>
</gene>
<dbReference type="Proteomes" id="UP001150538">
    <property type="component" value="Unassembled WGS sequence"/>
</dbReference>
<sequence>MSEKETAQDKAVREATTLLKEKLEEAENLIKERAWVIKPSSIQEVKDTPKTRIIKVDEQDPLAFQKMSLGLLESLTSLQETLVEWETENEDESTEPLGLVDQKNILNAIDFIVIFAITPLMLIGTGIPVQHRLKSDISPLAQVIVQDMLQQKNPSSSTSTSNNNIQNMDLAEWMIKLTKLALTGQKTVSDVGHQLRTRYMADMLSGLFIAAYTPLPNIKVIPNLSATTMSKYERSIKELELKQLLQTRDLSSIDMKRKMELRKLFSQYFNSADTFLAMESLVFLQSIAQASKPISGPLWYIKLCSKFLSRLVLRPHGVEVAISFLVNSEDNDSSGTGRDQSQLTAQKLDKTMNIILTPPSDIDANTYITNMCESLKNIFKRDSDRIYRNSDTNSADNNGKSIAGKDQNNDPTNDNEKERGERQCKASACIIAQLFNTREPLFVQNVVKPITQVLNKWRLHKSINKPNSESKKASQCLSDSSMQVDDSDSDMKLDGGLRLPGSSTTSIKPKGKSPLIQEIKSKDTKTATIMIDQKDILIPYKELRYIIYFLYLMSDEALVRNMVPEYQLLLKTLIGPIFVQLFHLYSFLWEKTKKQPQQQQNLVMKNQVARILDVYFEYSMDTQIIKSVKELVFTIRGEDFDDDSSSSPNQDTSFIVPVFDVVSEGGVILVWPSQQIIDSNAGTIKQEGNGEDEYEEQDKLQTKLNLNAFIDFISAKKYQQIAGQIFVLFLQEYTARWQLYIEPNKQSEANAVELMGGVVSTFTSESEQKKHVTKWWLVSQALMAMVDQIGPRILNKPLEILGAIETILEQIVANPPVDVDVDKMDIDKDDDKDPSLTSTTSLLENLKNVGATGGDGTGLNLDNINEEQLGDTETVLVVLTLLSVLLSEPPIPSSQPTSKPTTTSYSDKWDKRALDNLDRVCQHVKSIGKIYAKSQIVSGLSSEIIMQSRIFKTLASINNPDDHVEEKDMATGEDQDQNRKESLELYAQALRDIQDEAIPVKAHGLVLLRQMVLEKNPILTESTTPASATTSSTNMDINSATKLDDIMTIFARMIQNEDSFIYLNAIKGLASFVDAYGSKFLPKILEMYKDSSLSADTRLHVGEALLHIAQRSGLALAKYSDLIVPQLIDILNKTTINTSASAATTKQHQEQEVQDNINIIQSAISILGAMCEISPLSSHKWIDTIVRYISEILVMTANNTKLSVIRRAAIYFLVSLLKGHGSKLFERIDREMLSTIFDQLQTSLHTETDEIARYNASVGVHELENLIINKIFPKTKSTSTSSALNF</sequence>
<feature type="compositionally biased region" description="Polar residues" evidence="2">
    <location>
        <begin position="389"/>
        <end position="400"/>
    </location>
</feature>
<evidence type="ECO:0000256" key="2">
    <source>
        <dbReference type="SAM" id="MobiDB-lite"/>
    </source>
</evidence>
<proteinExistence type="inferred from homology"/>
<dbReference type="InterPro" id="IPR011989">
    <property type="entry name" value="ARM-like"/>
</dbReference>
<dbReference type="InterPro" id="IPR039600">
    <property type="entry name" value="TANGO6/Rtp1"/>
</dbReference>
<evidence type="ECO:0000259" key="4">
    <source>
        <dbReference type="Pfam" id="PF10363"/>
    </source>
</evidence>
<dbReference type="SUPFAM" id="SSF48371">
    <property type="entry name" value="ARM repeat"/>
    <property type="match status" value="1"/>
</dbReference>
<evidence type="ECO:0000313" key="5">
    <source>
        <dbReference type="EMBL" id="KAJ1916297.1"/>
    </source>
</evidence>
<reference evidence="5" key="1">
    <citation type="submission" date="2022-07" db="EMBL/GenBank/DDBJ databases">
        <title>Phylogenomic reconstructions and comparative analyses of Kickxellomycotina fungi.</title>
        <authorList>
            <person name="Reynolds N.K."/>
            <person name="Stajich J.E."/>
            <person name="Barry K."/>
            <person name="Grigoriev I.V."/>
            <person name="Crous P."/>
            <person name="Smith M.E."/>
        </authorList>
    </citation>
    <scope>NUCLEOTIDE SEQUENCE</scope>
    <source>
        <strain evidence="5">NBRC 100468</strain>
    </source>
</reference>
<keyword evidence="3" id="KW-0812">Transmembrane</keyword>
<name>A0A9W7ZTI1_9FUNG</name>
<dbReference type="PANTHER" id="PTHR20959">
    <property type="entry name" value="TRANSPORT AND GOLGI ORGANIZATION PROTEIN 6 FAMILY MEMBER"/>
    <property type="match status" value="1"/>
</dbReference>
<dbReference type="InterPro" id="IPR019451">
    <property type="entry name" value="Rtp1_C1"/>
</dbReference>
<comment type="similarity">
    <text evidence="1">Belongs to the Tango6 family.</text>
</comment>
<evidence type="ECO:0000313" key="6">
    <source>
        <dbReference type="Proteomes" id="UP001150538"/>
    </source>
</evidence>
<feature type="region of interest" description="Disordered" evidence="2">
    <location>
        <begin position="465"/>
        <end position="512"/>
    </location>
</feature>
<protein>
    <recommendedName>
        <fullName evidence="4">RNA polymerase II assembly factor Rtp1 C-terminal domain-containing protein</fullName>
    </recommendedName>
</protein>
<dbReference type="InterPro" id="IPR016024">
    <property type="entry name" value="ARM-type_fold"/>
</dbReference>
<keyword evidence="3" id="KW-1133">Transmembrane helix</keyword>
<comment type="caution">
    <text evidence="5">The sequence shown here is derived from an EMBL/GenBank/DDBJ whole genome shotgun (WGS) entry which is preliminary data.</text>
</comment>
<dbReference type="OrthoDB" id="39591at2759"/>
<feature type="transmembrane region" description="Helical" evidence="3">
    <location>
        <begin position="105"/>
        <end position="127"/>
    </location>
</feature>
<organism evidence="5 6">
    <name type="scientific">Mycoemilia scoparia</name>
    <dbReference type="NCBI Taxonomy" id="417184"/>
    <lineage>
        <taxon>Eukaryota</taxon>
        <taxon>Fungi</taxon>
        <taxon>Fungi incertae sedis</taxon>
        <taxon>Zoopagomycota</taxon>
        <taxon>Kickxellomycotina</taxon>
        <taxon>Kickxellomycetes</taxon>
        <taxon>Kickxellales</taxon>
        <taxon>Kickxellaceae</taxon>
        <taxon>Mycoemilia</taxon>
    </lineage>
</organism>
<feature type="region of interest" description="Disordered" evidence="2">
    <location>
        <begin position="387"/>
        <end position="420"/>
    </location>
</feature>
<dbReference type="Pfam" id="PF10363">
    <property type="entry name" value="RTP1_C1"/>
    <property type="match status" value="1"/>
</dbReference>
<dbReference type="GO" id="GO:0009306">
    <property type="term" value="P:protein secretion"/>
    <property type="evidence" value="ECO:0007669"/>
    <property type="project" value="TreeGrafter"/>
</dbReference>
<evidence type="ECO:0000256" key="1">
    <source>
        <dbReference type="ARBA" id="ARBA00005724"/>
    </source>
</evidence>
<feature type="domain" description="RNA polymerase II assembly factor Rtp1 C-terminal" evidence="4">
    <location>
        <begin position="986"/>
        <end position="1113"/>
    </location>
</feature>
<accession>A0A9W7ZTI1</accession>
<evidence type="ECO:0000256" key="3">
    <source>
        <dbReference type="SAM" id="Phobius"/>
    </source>
</evidence>